<reference evidence="1 2" key="2">
    <citation type="submission" date="2017-10" db="EMBL/GenBank/DDBJ databases">
        <title>Genome analyses suggest a sexual origin of heterokaryosis in a supposedly ancient asexual fungus.</title>
        <authorList>
            <person name="Corradi N."/>
            <person name="Sedzielewska K."/>
            <person name="Noel J."/>
            <person name="Charron P."/>
            <person name="Farinelli L."/>
            <person name="Marton T."/>
            <person name="Kruger M."/>
            <person name="Pelin A."/>
            <person name="Brachmann A."/>
            <person name="Corradi N."/>
        </authorList>
    </citation>
    <scope>NUCLEOTIDE SEQUENCE [LARGE SCALE GENOMIC DNA]</scope>
    <source>
        <strain evidence="1 2">A1</strain>
    </source>
</reference>
<dbReference type="EMBL" id="LLXH01007041">
    <property type="protein sequence ID" value="PKC51765.1"/>
    <property type="molecule type" value="Genomic_DNA"/>
</dbReference>
<accession>A0A2N0QL37</accession>
<dbReference type="AlphaFoldDB" id="A0A2N0QL37"/>
<reference evidence="1 2" key="1">
    <citation type="submission" date="2017-10" db="EMBL/GenBank/DDBJ databases">
        <title>Extensive intraspecific genome diversity in a model arbuscular mycorrhizal fungus.</title>
        <authorList>
            <person name="Chen E.C.H."/>
            <person name="Morin E."/>
            <person name="Baudet D."/>
            <person name="Noel J."/>
            <person name="Ndikumana S."/>
            <person name="Charron P."/>
            <person name="St-Onge C."/>
            <person name="Giorgi J."/>
            <person name="Grigoriev I.V."/>
            <person name="Roux C."/>
            <person name="Martin F.M."/>
            <person name="Corradi N."/>
        </authorList>
    </citation>
    <scope>NUCLEOTIDE SEQUENCE [LARGE SCALE GENOMIC DNA]</scope>
    <source>
        <strain evidence="1 2">A1</strain>
    </source>
</reference>
<protein>
    <submittedName>
        <fullName evidence="1">Uncharacterized protein</fullName>
    </submittedName>
</protein>
<sequence length="189" mass="21354">MLNSDELIQGAEEFINSDELKNGTEQFINSFNEVANQLGEQLENGQNFLNLSETEIFGYVATYLDVPLDYLIIDAYPNGDKISIEVRQNNEAMGVGDPNVTPLLGMRKMAMCPLCNSIKELEAYCPKCQKRLEDSGKVSDYLDPYGHYNDEETVKMGDGYPFTAKDEICPHLMVCKDCGHDEVRFIQEE</sequence>
<name>A0A2N0QL37_9GLOM</name>
<gene>
    <name evidence="1" type="ORF">RhiirA1_483040</name>
</gene>
<organism evidence="1 2">
    <name type="scientific">Rhizophagus irregularis</name>
    <dbReference type="NCBI Taxonomy" id="588596"/>
    <lineage>
        <taxon>Eukaryota</taxon>
        <taxon>Fungi</taxon>
        <taxon>Fungi incertae sedis</taxon>
        <taxon>Mucoromycota</taxon>
        <taxon>Glomeromycotina</taxon>
        <taxon>Glomeromycetes</taxon>
        <taxon>Glomerales</taxon>
        <taxon>Glomeraceae</taxon>
        <taxon>Rhizophagus</taxon>
    </lineage>
</organism>
<dbReference type="VEuPathDB" id="FungiDB:RhiirA1_483040"/>
<proteinExistence type="predicted"/>
<dbReference type="Proteomes" id="UP000232688">
    <property type="component" value="Unassembled WGS sequence"/>
</dbReference>
<comment type="caution">
    <text evidence="1">The sequence shown here is derived from an EMBL/GenBank/DDBJ whole genome shotgun (WGS) entry which is preliminary data.</text>
</comment>
<evidence type="ECO:0000313" key="2">
    <source>
        <dbReference type="Proteomes" id="UP000232688"/>
    </source>
</evidence>
<evidence type="ECO:0000313" key="1">
    <source>
        <dbReference type="EMBL" id="PKC51765.1"/>
    </source>
</evidence>